<sequence>MGNNTKTPISIDGVEYQFEDMTQEQQILISHVSDLDKKLASAKFNVDQLQVGRDAFFSMLKSKLEVSDVEAK</sequence>
<accession>A0A6J7XV69</accession>
<organism evidence="1">
    <name type="scientific">uncultured Caudovirales phage</name>
    <dbReference type="NCBI Taxonomy" id="2100421"/>
    <lineage>
        <taxon>Viruses</taxon>
        <taxon>Duplodnaviria</taxon>
        <taxon>Heunggongvirae</taxon>
        <taxon>Uroviricota</taxon>
        <taxon>Caudoviricetes</taxon>
        <taxon>Peduoviridae</taxon>
        <taxon>Maltschvirus</taxon>
        <taxon>Maltschvirus maltsch</taxon>
    </lineage>
</organism>
<gene>
    <name evidence="1" type="ORF">UFOVP164_6</name>
</gene>
<proteinExistence type="predicted"/>
<protein>
    <submittedName>
        <fullName evidence="1">Uncharacterized protein</fullName>
    </submittedName>
</protein>
<evidence type="ECO:0000313" key="1">
    <source>
        <dbReference type="EMBL" id="CAB5238236.1"/>
    </source>
</evidence>
<dbReference type="EMBL" id="LR798458">
    <property type="protein sequence ID" value="CAB5238236.1"/>
    <property type="molecule type" value="Genomic_DNA"/>
</dbReference>
<reference evidence="1" key="1">
    <citation type="submission" date="2020-05" db="EMBL/GenBank/DDBJ databases">
        <authorList>
            <person name="Chiriac C."/>
            <person name="Salcher M."/>
            <person name="Ghai R."/>
            <person name="Kavagutti S V."/>
        </authorList>
    </citation>
    <scope>NUCLEOTIDE SEQUENCE</scope>
</reference>
<name>A0A6J7XV69_9CAUD</name>